<reference evidence="2" key="1">
    <citation type="submission" date="2009-04" db="EMBL/GenBank/DDBJ databases">
        <authorList>
            <person name="Weinstock G."/>
            <person name="Sodergren E."/>
            <person name="Clifton S."/>
            <person name="Fulton L."/>
            <person name="Fulton B."/>
            <person name="Courtney L."/>
            <person name="Fronick C."/>
            <person name="Harrison M."/>
            <person name="Strong C."/>
            <person name="Farmer C."/>
            <person name="Delahaunty K."/>
            <person name="Markovic C."/>
            <person name="Hall O."/>
            <person name="Minx P."/>
            <person name="Tomlinson C."/>
            <person name="Mitreva M."/>
            <person name="Nelson J."/>
            <person name="Hou S."/>
            <person name="Wollam A."/>
            <person name="Pepin K.H."/>
            <person name="Johnson M."/>
            <person name="Bhonagiri V."/>
            <person name="Nash W.E."/>
            <person name="Warren W."/>
            <person name="Chinwalla A."/>
            <person name="Mardis E.R."/>
            <person name="Wilson R.K."/>
        </authorList>
    </citation>
    <scope>NUCLEOTIDE SEQUENCE [LARGE SCALE GENOMIC DNA]</scope>
    <source>
        <strain evidence="2">ATCC 51147</strain>
    </source>
</reference>
<accession>C4GJK5</accession>
<feature type="signal peptide" evidence="1">
    <location>
        <begin position="1"/>
        <end position="21"/>
    </location>
</feature>
<name>C4GJK5_9NEIS</name>
<comment type="caution">
    <text evidence="2">The sequence shown here is derived from an EMBL/GenBank/DDBJ whole genome shotgun (WGS) entry which is preliminary data.</text>
</comment>
<evidence type="ECO:0000256" key="1">
    <source>
        <dbReference type="SAM" id="SignalP"/>
    </source>
</evidence>
<dbReference type="AlphaFoldDB" id="C4GJK5"/>
<evidence type="ECO:0008006" key="4">
    <source>
        <dbReference type="Google" id="ProtNLM"/>
    </source>
</evidence>
<dbReference type="Proteomes" id="UP000003009">
    <property type="component" value="Unassembled WGS sequence"/>
</dbReference>
<dbReference type="EMBL" id="ACJW02000003">
    <property type="protein sequence ID" value="EEP67977.1"/>
    <property type="molecule type" value="Genomic_DNA"/>
</dbReference>
<feature type="chain" id="PRO_5002938526" description="Lipoprotein" evidence="1">
    <location>
        <begin position="22"/>
        <end position="133"/>
    </location>
</feature>
<sequence length="133" mass="15765">MFAFTKTAAPILLALMLTACALTPEQQAARAAAQQRAQQALQVHLASQCDADTAALMREQYEQRSYPSAQVKRDFEQRYQAKINNTMFQACYKMAWQNYLAQRRLERIEMFYDDDDWFFPRPFYRSPFRPIFW</sequence>
<dbReference type="HOGENOM" id="CLU_133147_0_0_4"/>
<keyword evidence="1" id="KW-0732">Signal</keyword>
<dbReference type="OrthoDB" id="8606465at2"/>
<dbReference type="RefSeq" id="WP_003797320.1">
    <property type="nucleotide sequence ID" value="NZ_GG665872.1"/>
</dbReference>
<gene>
    <name evidence="2" type="ORF">GCWU000324_02228</name>
</gene>
<evidence type="ECO:0000313" key="3">
    <source>
        <dbReference type="Proteomes" id="UP000003009"/>
    </source>
</evidence>
<dbReference type="STRING" id="629741.GCWU000324_02228"/>
<evidence type="ECO:0000313" key="2">
    <source>
        <dbReference type="EMBL" id="EEP67977.1"/>
    </source>
</evidence>
<protein>
    <recommendedName>
        <fullName evidence="4">Lipoprotein</fullName>
    </recommendedName>
</protein>
<keyword evidence="3" id="KW-1185">Reference proteome</keyword>
<dbReference type="GeneID" id="84905854"/>
<organism evidence="2 3">
    <name type="scientific">Kingella oralis ATCC 51147</name>
    <dbReference type="NCBI Taxonomy" id="629741"/>
    <lineage>
        <taxon>Bacteria</taxon>
        <taxon>Pseudomonadati</taxon>
        <taxon>Pseudomonadota</taxon>
        <taxon>Betaproteobacteria</taxon>
        <taxon>Neisseriales</taxon>
        <taxon>Neisseriaceae</taxon>
        <taxon>Kingella</taxon>
    </lineage>
</organism>
<dbReference type="PROSITE" id="PS51257">
    <property type="entry name" value="PROKAR_LIPOPROTEIN"/>
    <property type="match status" value="1"/>
</dbReference>
<proteinExistence type="predicted"/>